<dbReference type="Gene3D" id="2.30.30.190">
    <property type="entry name" value="CAP Gly-rich-like domain"/>
    <property type="match status" value="1"/>
</dbReference>
<evidence type="ECO:0000313" key="8">
    <source>
        <dbReference type="EMBL" id="CAK9087234.1"/>
    </source>
</evidence>
<organism evidence="8 9">
    <name type="scientific">Durusdinium trenchii</name>
    <dbReference type="NCBI Taxonomy" id="1381693"/>
    <lineage>
        <taxon>Eukaryota</taxon>
        <taxon>Sar</taxon>
        <taxon>Alveolata</taxon>
        <taxon>Dinophyceae</taxon>
        <taxon>Suessiales</taxon>
        <taxon>Symbiodiniaceae</taxon>
        <taxon>Durusdinium</taxon>
    </lineage>
</organism>
<keyword evidence="9" id="KW-1185">Reference proteome</keyword>
<dbReference type="SUPFAM" id="SSF54236">
    <property type="entry name" value="Ubiquitin-like"/>
    <property type="match status" value="1"/>
</dbReference>
<evidence type="ECO:0000256" key="4">
    <source>
        <dbReference type="ARBA" id="ARBA00025779"/>
    </source>
</evidence>
<feature type="domain" description="Ubiquitin-like" evidence="6">
    <location>
        <begin position="31"/>
        <end position="106"/>
    </location>
</feature>
<gene>
    <name evidence="8" type="ORF">SCF082_LOCUS41237</name>
</gene>
<feature type="region of interest" description="Disordered" evidence="5">
    <location>
        <begin position="159"/>
        <end position="178"/>
    </location>
</feature>
<comment type="caution">
    <text evidence="8">The sequence shown here is derived from an EMBL/GenBank/DDBJ whole genome shotgun (WGS) entry which is preliminary data.</text>
</comment>
<evidence type="ECO:0000259" key="7">
    <source>
        <dbReference type="PROSITE" id="PS50245"/>
    </source>
</evidence>
<evidence type="ECO:0000256" key="2">
    <source>
        <dbReference type="ARBA" id="ARBA00022490"/>
    </source>
</evidence>
<dbReference type="PANTHER" id="PTHR18916">
    <property type="entry name" value="DYNACTIN 1-RELATED MICROTUBULE-BINDING"/>
    <property type="match status" value="1"/>
</dbReference>
<dbReference type="SUPFAM" id="SSF74924">
    <property type="entry name" value="Cap-Gly domain"/>
    <property type="match status" value="1"/>
</dbReference>
<dbReference type="InterPro" id="IPR000938">
    <property type="entry name" value="CAP-Gly_domain"/>
</dbReference>
<proteinExistence type="inferred from homology"/>
<feature type="compositionally biased region" description="Basic and acidic residues" evidence="5">
    <location>
        <begin position="159"/>
        <end position="168"/>
    </location>
</feature>
<dbReference type="Pfam" id="PF01302">
    <property type="entry name" value="CAP_GLY"/>
    <property type="match status" value="1"/>
</dbReference>
<dbReference type="CDD" id="cd01789">
    <property type="entry name" value="Ubl_TBCB"/>
    <property type="match status" value="1"/>
</dbReference>
<dbReference type="Pfam" id="PF14560">
    <property type="entry name" value="Ubiquitin_2"/>
    <property type="match status" value="1"/>
</dbReference>
<evidence type="ECO:0000313" key="9">
    <source>
        <dbReference type="Proteomes" id="UP001642464"/>
    </source>
</evidence>
<feature type="domain" description="CAP-Gly" evidence="7">
    <location>
        <begin position="202"/>
        <end position="244"/>
    </location>
</feature>
<accession>A0ABP0QGT4</accession>
<dbReference type="SMART" id="SM01052">
    <property type="entry name" value="CAP_GLY"/>
    <property type="match status" value="1"/>
</dbReference>
<dbReference type="InterPro" id="IPR029071">
    <property type="entry name" value="Ubiquitin-like_domsf"/>
</dbReference>
<protein>
    <submittedName>
        <fullName evidence="8">Tubulin-folding cofactor B (AtTFCB) (Protein EMBRYO DEFECTIVE 2804)</fullName>
    </submittedName>
</protein>
<keyword evidence="3" id="KW-0143">Chaperone</keyword>
<reference evidence="8 9" key="1">
    <citation type="submission" date="2024-02" db="EMBL/GenBank/DDBJ databases">
        <authorList>
            <person name="Chen Y."/>
            <person name="Shah S."/>
            <person name="Dougan E. K."/>
            <person name="Thang M."/>
            <person name="Chan C."/>
        </authorList>
    </citation>
    <scope>NUCLEOTIDE SEQUENCE [LARGE SCALE GENOMIC DNA]</scope>
</reference>
<name>A0ABP0QGT4_9DINO</name>
<dbReference type="PROSITE" id="PS50053">
    <property type="entry name" value="UBIQUITIN_2"/>
    <property type="match status" value="1"/>
</dbReference>
<dbReference type="PANTHER" id="PTHR18916:SF85">
    <property type="entry name" value="TUBULIN-FOLDING COFACTOR B"/>
    <property type="match status" value="1"/>
</dbReference>
<dbReference type="InterPro" id="IPR045172">
    <property type="entry name" value="TBCB_Ubl"/>
</dbReference>
<dbReference type="InterPro" id="IPR036859">
    <property type="entry name" value="CAP-Gly_dom_sf"/>
</dbReference>
<comment type="subcellular location">
    <subcellularLocation>
        <location evidence="1">Cytoplasm</location>
    </subcellularLocation>
</comment>
<dbReference type="PROSITE" id="PS50245">
    <property type="entry name" value="CAP_GLY_2"/>
    <property type="match status" value="1"/>
</dbReference>
<dbReference type="EMBL" id="CAXAMM010039552">
    <property type="protein sequence ID" value="CAK9087234.1"/>
    <property type="molecule type" value="Genomic_DNA"/>
</dbReference>
<comment type="similarity">
    <text evidence="4">Belongs to the TBCB family.</text>
</comment>
<evidence type="ECO:0000256" key="1">
    <source>
        <dbReference type="ARBA" id="ARBA00004496"/>
    </source>
</evidence>
<sequence length="269" mass="30095">MAALDMNTLNQYVRLEDHLEFQGLAEGTVAVLVTHSNLEQQWPEIRFDLHTTIGALKDRLYRHGGTGAGFQKLLLKQDGAVLCEMADDAKMLGFYGVKSGMEIHIVDTDPYSFSKDGGLENVELVEKYVMSDEDYAKRENSLRNYKLKMREKDPHWTFLPENRREPKNKNPPTEEDVAPFKIGDRCEVQPGSRRGAVAWKGAAEEIGNGFWVGVQLDEPLGKSDGSAKGKVLFKCPPKHGVFARPDKVTVGDFPELDPLAELSSDDDEI</sequence>
<dbReference type="InterPro" id="IPR000626">
    <property type="entry name" value="Ubiquitin-like_dom"/>
</dbReference>
<dbReference type="Proteomes" id="UP001642464">
    <property type="component" value="Unassembled WGS sequence"/>
</dbReference>
<keyword evidence="2" id="KW-0963">Cytoplasm</keyword>
<dbReference type="Gene3D" id="3.10.20.90">
    <property type="entry name" value="Phosphatidylinositol 3-kinase Catalytic Subunit, Chain A, domain 1"/>
    <property type="match status" value="1"/>
</dbReference>
<evidence type="ECO:0000256" key="5">
    <source>
        <dbReference type="SAM" id="MobiDB-lite"/>
    </source>
</evidence>
<evidence type="ECO:0000256" key="3">
    <source>
        <dbReference type="ARBA" id="ARBA00023186"/>
    </source>
</evidence>
<evidence type="ECO:0000259" key="6">
    <source>
        <dbReference type="PROSITE" id="PS50053"/>
    </source>
</evidence>